<dbReference type="InterPro" id="IPR036179">
    <property type="entry name" value="Ig-like_dom_sf"/>
</dbReference>
<dbReference type="GeneTree" id="ENSGT00990000205246"/>
<evidence type="ECO:0000256" key="2">
    <source>
        <dbReference type="ARBA" id="ARBA00023130"/>
    </source>
</evidence>
<reference evidence="5" key="2">
    <citation type="submission" date="2025-08" db="UniProtKB">
        <authorList>
            <consortium name="Ensembl"/>
        </authorList>
    </citation>
    <scope>IDENTIFICATION</scope>
</reference>
<organism evidence="5 6">
    <name type="scientific">Erpetoichthys calabaricus</name>
    <name type="common">Rope fish</name>
    <name type="synonym">Calamoichthys calabaricus</name>
    <dbReference type="NCBI Taxonomy" id="27687"/>
    <lineage>
        <taxon>Eukaryota</taxon>
        <taxon>Metazoa</taxon>
        <taxon>Chordata</taxon>
        <taxon>Craniata</taxon>
        <taxon>Vertebrata</taxon>
        <taxon>Euteleostomi</taxon>
        <taxon>Actinopterygii</taxon>
        <taxon>Polypteriformes</taxon>
        <taxon>Polypteridae</taxon>
        <taxon>Erpetoichthys</taxon>
    </lineage>
</organism>
<dbReference type="GO" id="GO:0002250">
    <property type="term" value="P:adaptive immune response"/>
    <property type="evidence" value="ECO:0007669"/>
    <property type="project" value="UniProtKB-KW"/>
</dbReference>
<dbReference type="Gene3D" id="2.60.40.10">
    <property type="entry name" value="Immunoglobulins"/>
    <property type="match status" value="1"/>
</dbReference>
<evidence type="ECO:0000313" key="5">
    <source>
        <dbReference type="Ensembl" id="ENSECRP00000008753.1"/>
    </source>
</evidence>
<dbReference type="InterPro" id="IPR007110">
    <property type="entry name" value="Ig-like_dom"/>
</dbReference>
<evidence type="ECO:0000313" key="6">
    <source>
        <dbReference type="Proteomes" id="UP000694620"/>
    </source>
</evidence>
<dbReference type="InterPro" id="IPR003599">
    <property type="entry name" value="Ig_sub"/>
</dbReference>
<name>A0A8C4X6B8_ERPCA</name>
<keyword evidence="6" id="KW-1185">Reference proteome</keyword>
<dbReference type="PROSITE" id="PS50835">
    <property type="entry name" value="IG_LIKE"/>
    <property type="match status" value="1"/>
</dbReference>
<protein>
    <recommendedName>
        <fullName evidence="4">Ig-like domain-containing protein</fullName>
    </recommendedName>
</protein>
<dbReference type="Ensembl" id="ENSECRT00000008900.1">
    <property type="protein sequence ID" value="ENSECRP00000008753.1"/>
    <property type="gene ID" value="ENSECRG00000005876.1"/>
</dbReference>
<dbReference type="AlphaFoldDB" id="A0A8C4X6B8"/>
<accession>A0A8C4X6B8</accession>
<evidence type="ECO:0000256" key="3">
    <source>
        <dbReference type="ARBA" id="ARBA00023319"/>
    </source>
</evidence>
<reference evidence="5" key="3">
    <citation type="submission" date="2025-09" db="UniProtKB">
        <authorList>
            <consortium name="Ensembl"/>
        </authorList>
    </citation>
    <scope>IDENTIFICATION</scope>
</reference>
<feature type="domain" description="Ig-like" evidence="4">
    <location>
        <begin position="3"/>
        <end position="76"/>
    </location>
</feature>
<keyword evidence="1" id="KW-0732">Signal</keyword>
<proteinExistence type="predicted"/>
<evidence type="ECO:0000256" key="1">
    <source>
        <dbReference type="ARBA" id="ARBA00022729"/>
    </source>
</evidence>
<dbReference type="InterPro" id="IPR013783">
    <property type="entry name" value="Ig-like_fold"/>
</dbReference>
<keyword evidence="2" id="KW-1064">Adaptive immunity</keyword>
<dbReference type="InterPro" id="IPR051287">
    <property type="entry name" value="TCR_variable_region"/>
</dbReference>
<dbReference type="PANTHER" id="PTHR19367">
    <property type="entry name" value="T-CELL RECEPTOR ALPHA CHAIN V REGION"/>
    <property type="match status" value="1"/>
</dbReference>
<reference evidence="5" key="1">
    <citation type="submission" date="2021-06" db="EMBL/GenBank/DDBJ databases">
        <authorList>
            <consortium name="Wellcome Sanger Institute Data Sharing"/>
        </authorList>
    </citation>
    <scope>NUCLEOTIDE SEQUENCE [LARGE SCALE GENOMIC DNA]</scope>
</reference>
<keyword evidence="2" id="KW-0391">Immunity</keyword>
<dbReference type="SUPFAM" id="SSF48726">
    <property type="entry name" value="Immunoglobulin"/>
    <property type="match status" value="1"/>
</dbReference>
<dbReference type="SMART" id="SM00409">
    <property type="entry name" value="IG"/>
    <property type="match status" value="1"/>
</dbReference>
<dbReference type="PANTHER" id="PTHR19367:SF18">
    <property type="entry name" value="T CELL RECEPTOR ALPHA VARIABLE 16"/>
    <property type="match status" value="1"/>
</dbReference>
<dbReference type="Proteomes" id="UP000694620">
    <property type="component" value="Chromosome 9"/>
</dbReference>
<sequence length="116" mass="13397">IKDNVWQTPNTVEVIQGQHVKLECYFETTRSAPELFWYIPYLKDSPQFDAPLDTTQKTVHLVISACRLSDSVVYFCALQPMTLKRILGLISYKGRYWQMAEKLPGLLFCLSCADFL</sequence>
<evidence type="ECO:0000259" key="4">
    <source>
        <dbReference type="PROSITE" id="PS50835"/>
    </source>
</evidence>
<keyword evidence="3" id="KW-0393">Immunoglobulin domain</keyword>